<dbReference type="Proteomes" id="UP000011668">
    <property type="component" value="Unassembled WGS sequence"/>
</dbReference>
<feature type="compositionally biased region" description="Basic and acidic residues" evidence="1">
    <location>
        <begin position="200"/>
        <end position="223"/>
    </location>
</feature>
<reference evidence="2 3" key="1">
    <citation type="journal article" date="2013" name="Nat. Commun.">
        <title>The evolution and pathogenic mechanisms of the rice sheath blight pathogen.</title>
        <authorList>
            <person name="Zheng A."/>
            <person name="Lin R."/>
            <person name="Xu L."/>
            <person name="Qin P."/>
            <person name="Tang C."/>
            <person name="Ai P."/>
            <person name="Zhang D."/>
            <person name="Liu Y."/>
            <person name="Sun Z."/>
            <person name="Feng H."/>
            <person name="Wang Y."/>
            <person name="Chen Y."/>
            <person name="Liang X."/>
            <person name="Fu R."/>
            <person name="Li Q."/>
            <person name="Zhang J."/>
            <person name="Yu X."/>
            <person name="Xie Z."/>
            <person name="Ding L."/>
            <person name="Guan P."/>
            <person name="Tang J."/>
            <person name="Liang Y."/>
            <person name="Wang S."/>
            <person name="Deng Q."/>
            <person name="Li S."/>
            <person name="Zhu J."/>
            <person name="Wang L."/>
            <person name="Liu H."/>
            <person name="Li P."/>
        </authorList>
    </citation>
    <scope>NUCLEOTIDE SEQUENCE [LARGE SCALE GENOMIC DNA]</scope>
    <source>
        <strain evidence="3">AG-1 IA</strain>
    </source>
</reference>
<gene>
    <name evidence="2" type="ORF">AG1IA_03519</name>
</gene>
<proteinExistence type="predicted"/>
<keyword evidence="3" id="KW-1185">Reference proteome</keyword>
<feature type="compositionally biased region" description="Polar residues" evidence="1">
    <location>
        <begin position="112"/>
        <end position="124"/>
    </location>
</feature>
<organism evidence="2 3">
    <name type="scientific">Thanatephorus cucumeris (strain AG1-IA)</name>
    <name type="common">Rice sheath blight fungus</name>
    <name type="synonym">Rhizoctonia solani</name>
    <dbReference type="NCBI Taxonomy" id="983506"/>
    <lineage>
        <taxon>Eukaryota</taxon>
        <taxon>Fungi</taxon>
        <taxon>Dikarya</taxon>
        <taxon>Basidiomycota</taxon>
        <taxon>Agaricomycotina</taxon>
        <taxon>Agaricomycetes</taxon>
        <taxon>Cantharellales</taxon>
        <taxon>Ceratobasidiaceae</taxon>
        <taxon>Rhizoctonia</taxon>
        <taxon>Rhizoctonia solani AG-1</taxon>
    </lineage>
</organism>
<comment type="caution">
    <text evidence="2">The sequence shown here is derived from an EMBL/GenBank/DDBJ whole genome shotgun (WGS) entry which is preliminary data.</text>
</comment>
<feature type="compositionally biased region" description="Basic and acidic residues" evidence="1">
    <location>
        <begin position="251"/>
        <end position="281"/>
    </location>
</feature>
<dbReference type="OrthoDB" id="20886at2759"/>
<feature type="region of interest" description="Disordered" evidence="1">
    <location>
        <begin position="1"/>
        <end position="42"/>
    </location>
</feature>
<protein>
    <submittedName>
        <fullName evidence="2">Uncharacterized protein</fullName>
    </submittedName>
</protein>
<feature type="compositionally biased region" description="Basic and acidic residues" evidence="1">
    <location>
        <begin position="1"/>
        <end position="20"/>
    </location>
</feature>
<feature type="region of interest" description="Disordered" evidence="1">
    <location>
        <begin position="112"/>
        <end position="180"/>
    </location>
</feature>
<dbReference type="HOGENOM" id="CLU_880483_0_0_1"/>
<feature type="region of interest" description="Disordered" evidence="1">
    <location>
        <begin position="200"/>
        <end position="316"/>
    </location>
</feature>
<accession>L8X1K2</accession>
<feature type="compositionally biased region" description="Polar residues" evidence="1">
    <location>
        <begin position="284"/>
        <end position="296"/>
    </location>
</feature>
<dbReference type="AlphaFoldDB" id="L8X1K2"/>
<feature type="compositionally biased region" description="Polar residues" evidence="1">
    <location>
        <begin position="241"/>
        <end position="250"/>
    </location>
</feature>
<evidence type="ECO:0000256" key="1">
    <source>
        <dbReference type="SAM" id="MobiDB-lite"/>
    </source>
</evidence>
<dbReference type="EMBL" id="AFRT01000802">
    <property type="protein sequence ID" value="ELU42499.1"/>
    <property type="molecule type" value="Genomic_DNA"/>
</dbReference>
<evidence type="ECO:0000313" key="2">
    <source>
        <dbReference type="EMBL" id="ELU42499.1"/>
    </source>
</evidence>
<name>L8X1K2_THACA</name>
<feature type="compositionally biased region" description="Basic and acidic residues" evidence="1">
    <location>
        <begin position="157"/>
        <end position="180"/>
    </location>
</feature>
<dbReference type="STRING" id="983506.L8X1K2"/>
<sequence>MRTECARKRRRLEREKRTAERPANTRPIPAAPSSLPQPPSLKSLLKLHANPQRAPVPVRATPSLTPLSYADAIGDLEQMTPRRTTFYQPPTLNYTSEEEAYARSRGYSYRSMNGAASSSVTGPTPGTRHEVAPGPQYPPTLVHSYVVGPAPAWDGSTGRRRDTRLERDRERDPRDARDRDSRDIRLDRERDLREPRIDRDRERERERDPRMDRERERERERELQYGSPVPAASDKEDKRPPSSSAAWTTTEVDHDPWDREQTREWQRRMERDARERERDRPLSTPFTMQPFVSLSTGADVDMGGSSSRPLSRNIER</sequence>
<evidence type="ECO:0000313" key="3">
    <source>
        <dbReference type="Proteomes" id="UP000011668"/>
    </source>
</evidence>